<accession>A0A5J5CFD0</accession>
<dbReference type="EMBL" id="VOFY01000022">
    <property type="protein sequence ID" value="KAA8580632.1"/>
    <property type="molecule type" value="Genomic_DNA"/>
</dbReference>
<reference evidence="1 2" key="1">
    <citation type="submission" date="2019-08" db="EMBL/GenBank/DDBJ databases">
        <title>A chromosome-level genome assembly, high-density linkage maps, and genome scans reveal the genomic architecture of hybrid incompatibilities underlying speciation via character displacement in darters (Percidae: Etheostominae).</title>
        <authorList>
            <person name="Moran R.L."/>
            <person name="Catchen J.M."/>
            <person name="Fuller R.C."/>
        </authorList>
    </citation>
    <scope>NUCLEOTIDE SEQUENCE [LARGE SCALE GENOMIC DNA]</scope>
    <source>
        <strain evidence="1">EspeVRDwgs_2016</strain>
        <tissue evidence="1">Muscle</tissue>
    </source>
</reference>
<proteinExistence type="predicted"/>
<organism evidence="1 2">
    <name type="scientific">Etheostoma spectabile</name>
    <name type="common">orangethroat darter</name>
    <dbReference type="NCBI Taxonomy" id="54343"/>
    <lineage>
        <taxon>Eukaryota</taxon>
        <taxon>Metazoa</taxon>
        <taxon>Chordata</taxon>
        <taxon>Craniata</taxon>
        <taxon>Vertebrata</taxon>
        <taxon>Euteleostomi</taxon>
        <taxon>Actinopterygii</taxon>
        <taxon>Neopterygii</taxon>
        <taxon>Teleostei</taxon>
        <taxon>Neoteleostei</taxon>
        <taxon>Acanthomorphata</taxon>
        <taxon>Eupercaria</taxon>
        <taxon>Perciformes</taxon>
        <taxon>Percoidei</taxon>
        <taxon>Percidae</taxon>
        <taxon>Etheostomatinae</taxon>
        <taxon>Etheostoma</taxon>
    </lineage>
</organism>
<sequence>MYAPETYKPSSDADKVPDGVGGGAKTFLLARCLVPNHLLTNVTADSLVSRIGNWRAVFKNDLCVIQTGSQTPTASLLLHDHFVCYSHFFGSFLFQTWRNELYENPYKLYTVLERERHDAPCSSSSHQVLDVGCGQGENEALLPTQVSACVEGDEDGLVHAWRCTGHHTANCIGQLLGYQERLQRKHKTHIHRIISSQMGNFFL</sequence>
<keyword evidence="2" id="KW-1185">Reference proteome</keyword>
<evidence type="ECO:0008006" key="3">
    <source>
        <dbReference type="Google" id="ProtNLM"/>
    </source>
</evidence>
<gene>
    <name evidence="1" type="ORF">FQN60_013590</name>
</gene>
<dbReference type="AlphaFoldDB" id="A0A5J5CFD0"/>
<name>A0A5J5CFD0_9PERO</name>
<protein>
    <recommendedName>
        <fullName evidence="3">Methyltransferase domain-containing protein</fullName>
    </recommendedName>
</protein>
<dbReference type="Proteomes" id="UP000327493">
    <property type="component" value="Chromosome 22"/>
</dbReference>
<evidence type="ECO:0000313" key="1">
    <source>
        <dbReference type="EMBL" id="KAA8580632.1"/>
    </source>
</evidence>
<comment type="caution">
    <text evidence="1">The sequence shown here is derived from an EMBL/GenBank/DDBJ whole genome shotgun (WGS) entry which is preliminary data.</text>
</comment>
<evidence type="ECO:0000313" key="2">
    <source>
        <dbReference type="Proteomes" id="UP000327493"/>
    </source>
</evidence>